<sequence length="407" mass="44529">MKALYTFLISCFCVSLTLAQSNIASLEYFFDTDPGVGLATSIDINPDAALVNQSFSIPTSGLTIGTHRLFIRAINFDGDASFYEHKTFRIAPTSENNTANIIEAEYFIDQDPGVGLATFVDVVDGAVVNEALTIPTGSFSLGTHRLFVRVKNSANEWSLYEHKTFRIAAPSQNNASDIVEAEYFVDQDPGVGLATFINVADGAVVDEALTIPTGSFSLGTHRLFVRVKNVDNEWSLYEHRTFRVAPTSDNNSATITAAEYFIDADPGIGLATALTVSGDILDENLVIPTSTGLAQGDHYLHIRTQNADGTWSLYERQLFQLNGILSVNSETLSKIKLFPNPTSDYINISMSNGNQITKAILYDLNGKQVYQSTNQLEKINISSFSIGTYLLLLETKKGSISKKIIKK</sequence>
<feature type="domain" description="Secretion system C-terminal sorting" evidence="1">
    <location>
        <begin position="337"/>
        <end position="405"/>
    </location>
</feature>
<organism evidence="2">
    <name type="scientific">hydrothermal vent metagenome</name>
    <dbReference type="NCBI Taxonomy" id="652676"/>
    <lineage>
        <taxon>unclassified sequences</taxon>
        <taxon>metagenomes</taxon>
        <taxon>ecological metagenomes</taxon>
    </lineage>
</organism>
<accession>A0A3B0QZP5</accession>
<reference evidence="2" key="1">
    <citation type="submission" date="2018-06" db="EMBL/GenBank/DDBJ databases">
        <authorList>
            <person name="Zhirakovskaya E."/>
        </authorList>
    </citation>
    <scope>NUCLEOTIDE SEQUENCE</scope>
</reference>
<evidence type="ECO:0000259" key="1">
    <source>
        <dbReference type="Pfam" id="PF18962"/>
    </source>
</evidence>
<protein>
    <recommendedName>
        <fullName evidence="1">Secretion system C-terminal sorting domain-containing protein</fullName>
    </recommendedName>
</protein>
<dbReference type="Pfam" id="PF18962">
    <property type="entry name" value="Por_Secre_tail"/>
    <property type="match status" value="1"/>
</dbReference>
<gene>
    <name evidence="2" type="ORF">MNBD_BACTEROID02-40</name>
</gene>
<dbReference type="NCBIfam" id="TIGR04183">
    <property type="entry name" value="Por_Secre_tail"/>
    <property type="match status" value="1"/>
</dbReference>
<dbReference type="AlphaFoldDB" id="A0A3B0QZP5"/>
<dbReference type="InterPro" id="IPR026444">
    <property type="entry name" value="Secre_tail"/>
</dbReference>
<name>A0A3B0QZP5_9ZZZZ</name>
<proteinExistence type="predicted"/>
<evidence type="ECO:0000313" key="2">
    <source>
        <dbReference type="EMBL" id="VAV85742.1"/>
    </source>
</evidence>
<dbReference type="EMBL" id="UOEB01000244">
    <property type="protein sequence ID" value="VAV85742.1"/>
    <property type="molecule type" value="Genomic_DNA"/>
</dbReference>